<evidence type="ECO:0000313" key="10">
    <source>
        <dbReference type="EMBL" id="KAF8483905.1"/>
    </source>
</evidence>
<dbReference type="GO" id="GO:0005730">
    <property type="term" value="C:nucleolus"/>
    <property type="evidence" value="ECO:0007669"/>
    <property type="project" value="UniProtKB-SubCell"/>
</dbReference>
<feature type="coiled-coil region" evidence="8">
    <location>
        <begin position="62"/>
        <end position="120"/>
    </location>
</feature>
<evidence type="ECO:0000256" key="2">
    <source>
        <dbReference type="ARBA" id="ARBA00006916"/>
    </source>
</evidence>
<comment type="caution">
    <text evidence="10">The sequence shown here is derived from an EMBL/GenBank/DDBJ whole genome shotgun (WGS) entry which is preliminary data.</text>
</comment>
<feature type="compositionally biased region" description="Acidic residues" evidence="9">
    <location>
        <begin position="243"/>
        <end position="262"/>
    </location>
</feature>
<keyword evidence="6 8" id="KW-0175">Coiled coil</keyword>
<gene>
    <name evidence="10" type="ORF">DFH94DRAFT_725182</name>
</gene>
<evidence type="ECO:0000256" key="1">
    <source>
        <dbReference type="ARBA" id="ARBA00004604"/>
    </source>
</evidence>
<dbReference type="EMBL" id="WHVB01000004">
    <property type="protein sequence ID" value="KAF8483905.1"/>
    <property type="molecule type" value="Genomic_DNA"/>
</dbReference>
<accession>A0A9P5TC07</accession>
<keyword evidence="5" id="KW-0698">rRNA processing</keyword>
<evidence type="ECO:0000256" key="7">
    <source>
        <dbReference type="ARBA" id="ARBA00023242"/>
    </source>
</evidence>
<proteinExistence type="inferred from homology"/>
<feature type="compositionally biased region" description="Polar residues" evidence="9">
    <location>
        <begin position="1"/>
        <end position="17"/>
    </location>
</feature>
<dbReference type="InterPro" id="IPR019310">
    <property type="entry name" value="Efg1"/>
</dbReference>
<dbReference type="InterPro" id="IPR050786">
    <property type="entry name" value="EFG1_rRNA-proc"/>
</dbReference>
<dbReference type="GO" id="GO:0000462">
    <property type="term" value="P:maturation of SSU-rRNA from tricistronic rRNA transcript (SSU-rRNA, 5.8S rRNA, LSU-rRNA)"/>
    <property type="evidence" value="ECO:0007669"/>
    <property type="project" value="TreeGrafter"/>
</dbReference>
<evidence type="ECO:0000256" key="8">
    <source>
        <dbReference type="SAM" id="Coils"/>
    </source>
</evidence>
<feature type="compositionally biased region" description="Basic and acidic residues" evidence="9">
    <location>
        <begin position="272"/>
        <end position="295"/>
    </location>
</feature>
<dbReference type="PANTHER" id="PTHR33911">
    <property type="entry name" value="RRNA-PROCESSING PROTEIN EFG1"/>
    <property type="match status" value="1"/>
</dbReference>
<dbReference type="Pfam" id="PF10153">
    <property type="entry name" value="Efg1"/>
    <property type="match status" value="1"/>
</dbReference>
<evidence type="ECO:0000313" key="11">
    <source>
        <dbReference type="Proteomes" id="UP000759537"/>
    </source>
</evidence>
<comment type="subcellular location">
    <subcellularLocation>
        <location evidence="1">Nucleus</location>
        <location evidence="1">Nucleolus</location>
    </subcellularLocation>
</comment>
<name>A0A9P5TC07_9AGAM</name>
<sequence>MPPIRTKQSQNVGSSTTKQEHKKRRQNEGLKESAPLGVSKIKSALRQTRRLLAKEGIGADVRLEAERKLKALEADLVVAERTNKERALATRYHKVKFFDRQKLLRKIRQTKRRLEDEEISSKVRKALKAELFDLRVDLNYVMNYPKLEKYISLYPPEVRSGEDATPVHSDTGPSVTNEKREKLREWVRGMMRAGEMSNEPETLEYKQAVQKGMAQRWEVSINKNKKAIGAEEEELKARHDMDAPDDFFEEDDTGNENSEAEEPANTRFSESPSKRRPDKAENHPDKHSKQAEKDLKKARRKKDRKVISPAIIQDSFFGDESG</sequence>
<reference evidence="10" key="2">
    <citation type="journal article" date="2020" name="Nat. Commun.">
        <title>Large-scale genome sequencing of mycorrhizal fungi provides insights into the early evolution of symbiotic traits.</title>
        <authorList>
            <person name="Miyauchi S."/>
            <person name="Kiss E."/>
            <person name="Kuo A."/>
            <person name="Drula E."/>
            <person name="Kohler A."/>
            <person name="Sanchez-Garcia M."/>
            <person name="Morin E."/>
            <person name="Andreopoulos B."/>
            <person name="Barry K.W."/>
            <person name="Bonito G."/>
            <person name="Buee M."/>
            <person name="Carver A."/>
            <person name="Chen C."/>
            <person name="Cichocki N."/>
            <person name="Clum A."/>
            <person name="Culley D."/>
            <person name="Crous P.W."/>
            <person name="Fauchery L."/>
            <person name="Girlanda M."/>
            <person name="Hayes R.D."/>
            <person name="Keri Z."/>
            <person name="LaButti K."/>
            <person name="Lipzen A."/>
            <person name="Lombard V."/>
            <person name="Magnuson J."/>
            <person name="Maillard F."/>
            <person name="Murat C."/>
            <person name="Nolan M."/>
            <person name="Ohm R.A."/>
            <person name="Pangilinan J."/>
            <person name="Pereira M.F."/>
            <person name="Perotto S."/>
            <person name="Peter M."/>
            <person name="Pfister S."/>
            <person name="Riley R."/>
            <person name="Sitrit Y."/>
            <person name="Stielow J.B."/>
            <person name="Szollosi G."/>
            <person name="Zifcakova L."/>
            <person name="Stursova M."/>
            <person name="Spatafora J.W."/>
            <person name="Tedersoo L."/>
            <person name="Vaario L.M."/>
            <person name="Yamada A."/>
            <person name="Yan M."/>
            <person name="Wang P."/>
            <person name="Xu J."/>
            <person name="Bruns T."/>
            <person name="Baldrian P."/>
            <person name="Vilgalys R."/>
            <person name="Dunand C."/>
            <person name="Henrissat B."/>
            <person name="Grigoriev I.V."/>
            <person name="Hibbett D."/>
            <person name="Nagy L.G."/>
            <person name="Martin F.M."/>
        </authorList>
    </citation>
    <scope>NUCLEOTIDE SEQUENCE</scope>
    <source>
        <strain evidence="10">Prilba</strain>
    </source>
</reference>
<dbReference type="GO" id="GO:0030688">
    <property type="term" value="C:preribosome, small subunit precursor"/>
    <property type="evidence" value="ECO:0007669"/>
    <property type="project" value="TreeGrafter"/>
</dbReference>
<feature type="region of interest" description="Disordered" evidence="9">
    <location>
        <begin position="1"/>
        <end position="37"/>
    </location>
</feature>
<reference evidence="10" key="1">
    <citation type="submission" date="2019-10" db="EMBL/GenBank/DDBJ databases">
        <authorList>
            <consortium name="DOE Joint Genome Institute"/>
            <person name="Kuo A."/>
            <person name="Miyauchi S."/>
            <person name="Kiss E."/>
            <person name="Drula E."/>
            <person name="Kohler A."/>
            <person name="Sanchez-Garcia M."/>
            <person name="Andreopoulos B."/>
            <person name="Barry K.W."/>
            <person name="Bonito G."/>
            <person name="Buee M."/>
            <person name="Carver A."/>
            <person name="Chen C."/>
            <person name="Cichocki N."/>
            <person name="Clum A."/>
            <person name="Culley D."/>
            <person name="Crous P.W."/>
            <person name="Fauchery L."/>
            <person name="Girlanda M."/>
            <person name="Hayes R."/>
            <person name="Keri Z."/>
            <person name="LaButti K."/>
            <person name="Lipzen A."/>
            <person name="Lombard V."/>
            <person name="Magnuson J."/>
            <person name="Maillard F."/>
            <person name="Morin E."/>
            <person name="Murat C."/>
            <person name="Nolan M."/>
            <person name="Ohm R."/>
            <person name="Pangilinan J."/>
            <person name="Pereira M."/>
            <person name="Perotto S."/>
            <person name="Peter M."/>
            <person name="Riley R."/>
            <person name="Sitrit Y."/>
            <person name="Stielow B."/>
            <person name="Szollosi G."/>
            <person name="Zifcakova L."/>
            <person name="Stursova M."/>
            <person name="Spatafora J.W."/>
            <person name="Tedersoo L."/>
            <person name="Vaario L.-M."/>
            <person name="Yamada A."/>
            <person name="Yan M."/>
            <person name="Wang P."/>
            <person name="Xu J."/>
            <person name="Bruns T."/>
            <person name="Baldrian P."/>
            <person name="Vilgalys R."/>
            <person name="Henrissat B."/>
            <person name="Grigoriev I.V."/>
            <person name="Hibbett D."/>
            <person name="Nagy L.G."/>
            <person name="Martin F.M."/>
        </authorList>
    </citation>
    <scope>NUCLEOTIDE SEQUENCE</scope>
    <source>
        <strain evidence="10">Prilba</strain>
    </source>
</reference>
<dbReference type="PANTHER" id="PTHR33911:SF1">
    <property type="entry name" value="RRNA-PROCESSING PROTEIN EFG1"/>
    <property type="match status" value="1"/>
</dbReference>
<dbReference type="AlphaFoldDB" id="A0A9P5TC07"/>
<feature type="region of interest" description="Disordered" evidence="9">
    <location>
        <begin position="233"/>
        <end position="322"/>
    </location>
</feature>
<evidence type="ECO:0000256" key="9">
    <source>
        <dbReference type="SAM" id="MobiDB-lite"/>
    </source>
</evidence>
<keyword evidence="11" id="KW-1185">Reference proteome</keyword>
<organism evidence="10 11">
    <name type="scientific">Russula ochroleuca</name>
    <dbReference type="NCBI Taxonomy" id="152965"/>
    <lineage>
        <taxon>Eukaryota</taxon>
        <taxon>Fungi</taxon>
        <taxon>Dikarya</taxon>
        <taxon>Basidiomycota</taxon>
        <taxon>Agaricomycotina</taxon>
        <taxon>Agaricomycetes</taxon>
        <taxon>Russulales</taxon>
        <taxon>Russulaceae</taxon>
        <taxon>Russula</taxon>
    </lineage>
</organism>
<dbReference type="OrthoDB" id="47732at2759"/>
<dbReference type="Proteomes" id="UP000759537">
    <property type="component" value="Unassembled WGS sequence"/>
</dbReference>
<keyword evidence="7" id="KW-0539">Nucleus</keyword>
<evidence type="ECO:0000256" key="6">
    <source>
        <dbReference type="ARBA" id="ARBA00023054"/>
    </source>
</evidence>
<evidence type="ECO:0000256" key="3">
    <source>
        <dbReference type="ARBA" id="ARBA00018689"/>
    </source>
</evidence>
<evidence type="ECO:0000256" key="5">
    <source>
        <dbReference type="ARBA" id="ARBA00022552"/>
    </source>
</evidence>
<protein>
    <recommendedName>
        <fullName evidence="3">rRNA-processing protein EFG1</fullName>
    </recommendedName>
    <alternativeName>
        <fullName evidence="4">rRNA-processing protein efg1</fullName>
    </alternativeName>
</protein>
<comment type="similarity">
    <text evidence="2">Belongs to the EFG1 family.</text>
</comment>
<evidence type="ECO:0000256" key="4">
    <source>
        <dbReference type="ARBA" id="ARBA00019827"/>
    </source>
</evidence>